<dbReference type="EMBL" id="CAACVS010000348">
    <property type="protein sequence ID" value="VEU41415.1"/>
    <property type="molecule type" value="Genomic_DNA"/>
</dbReference>
<name>A0A448ZHA9_9STRA</name>
<dbReference type="PANTHER" id="PTHR31350:SF21">
    <property type="entry name" value="F-BOX ONLY PROTEIN 21"/>
    <property type="match status" value="1"/>
</dbReference>
<gene>
    <name evidence="2" type="ORF">PSNMU_V1.4_AUG-EV-PASAV3_0083300</name>
</gene>
<feature type="domain" description="Protein SirB1 N-terminal" evidence="1">
    <location>
        <begin position="286"/>
        <end position="444"/>
    </location>
</feature>
<dbReference type="AlphaFoldDB" id="A0A448ZHA9"/>
<dbReference type="Pfam" id="PF13369">
    <property type="entry name" value="Transglut_core2"/>
    <property type="match status" value="1"/>
</dbReference>
<evidence type="ECO:0000313" key="3">
    <source>
        <dbReference type="Proteomes" id="UP000291116"/>
    </source>
</evidence>
<evidence type="ECO:0000313" key="2">
    <source>
        <dbReference type="EMBL" id="VEU41415.1"/>
    </source>
</evidence>
<evidence type="ECO:0000259" key="1">
    <source>
        <dbReference type="Pfam" id="PF13369"/>
    </source>
</evidence>
<keyword evidence="3" id="KW-1185">Reference proteome</keyword>
<reference evidence="2 3" key="1">
    <citation type="submission" date="2019-01" db="EMBL/GenBank/DDBJ databases">
        <authorList>
            <person name="Ferrante I. M."/>
        </authorList>
    </citation>
    <scope>NUCLEOTIDE SEQUENCE [LARGE SCALE GENOMIC DNA]</scope>
    <source>
        <strain evidence="2 3">B856</strain>
    </source>
</reference>
<protein>
    <recommendedName>
        <fullName evidence="1">Protein SirB1 N-terminal domain-containing protein</fullName>
    </recommendedName>
</protein>
<accession>A0A448ZHA9</accession>
<dbReference type="Proteomes" id="UP000291116">
    <property type="component" value="Unassembled WGS sequence"/>
</dbReference>
<dbReference type="PANTHER" id="PTHR31350">
    <property type="entry name" value="SI:DKEY-261L7.2"/>
    <property type="match status" value="1"/>
</dbReference>
<organism evidence="2 3">
    <name type="scientific">Pseudo-nitzschia multistriata</name>
    <dbReference type="NCBI Taxonomy" id="183589"/>
    <lineage>
        <taxon>Eukaryota</taxon>
        <taxon>Sar</taxon>
        <taxon>Stramenopiles</taxon>
        <taxon>Ochrophyta</taxon>
        <taxon>Bacillariophyta</taxon>
        <taxon>Bacillariophyceae</taxon>
        <taxon>Bacillariophycidae</taxon>
        <taxon>Bacillariales</taxon>
        <taxon>Bacillariaceae</taxon>
        <taxon>Pseudo-nitzschia</taxon>
    </lineage>
</organism>
<dbReference type="OrthoDB" id="28868at2759"/>
<sequence length="545" mass="62469">MIDHIVQNADILQNVLNFLANDGDSVARFALSSKELYDKILRSETIINPTLWKELLRQRWKRTMRRPMVASSNADDNQNVTVAELSYRELYVAKRQADAEAIRLLEEMTSDLLVVLRLNEPKSVLTKKNPHIGKASNHNCWYHLLRDRADFYDVMKATAMRYARPTAASSAHDRLMGFCAARCFQSMHFADCLWEWRRLAEKEEEERLDRQQQRELSPQPSLSQMRACQLSASNFLEQFALLVCEIQKSPLQHLEEPNGCACTEYNANDEITGIGFRNTMRYSHQATKSMDAIAKVCRERIKEKSEANASTSTKLAVINDVLMNDYGFAGNSGDYYNFRNVLLDEVVESKTGMPLTLCVLYSCICRRLGIPVHLIGLPGHVVLGFHTDDESIDFDEIHSFIDVFHGGRILSRDDCRRIVENYRMPWHDEFLNPIPTTMIIQRIFNNLRNCHERAMMNPNPPMFCSDLMFQQHILGMIHRSPPELGTILLERLTEDLPNVLSPELLHAYHLLSPEELGNGPVVNATHARMLLELSSYAGLSYNNYA</sequence>
<dbReference type="InterPro" id="IPR032698">
    <property type="entry name" value="SirB1_N"/>
</dbReference>
<proteinExistence type="predicted"/>